<keyword evidence="3" id="KW-1185">Reference proteome</keyword>
<dbReference type="AlphaFoldDB" id="A0A7X0H9W6"/>
<evidence type="ECO:0000313" key="2">
    <source>
        <dbReference type="EMBL" id="MBB6430464.1"/>
    </source>
</evidence>
<comment type="caution">
    <text evidence="2">The sequence shown here is derived from an EMBL/GenBank/DDBJ whole genome shotgun (WGS) entry which is preliminary data.</text>
</comment>
<dbReference type="Pfam" id="PF08906">
    <property type="entry name" value="T6SS_Tdi1_C"/>
    <property type="match status" value="1"/>
</dbReference>
<name>A0A7X0H9W6_9BACT</name>
<proteinExistence type="predicted"/>
<gene>
    <name evidence="2" type="ORF">HNQ40_002270</name>
</gene>
<sequence>MLATIRDAWGWLNINPVAIEAENEFGCVIFLDADGSRWLIRTDEPSCEIIARTDSEYEKLGADNDFLLDWIMPGLVESAKQHLGKNEAERCYCLKIPCFLGGKYEIDNMGTISRKELIAFAGNLALQIRDIPDGATIKLDWAE</sequence>
<dbReference type="RefSeq" id="WP_184677979.1">
    <property type="nucleotide sequence ID" value="NZ_JACHGY010000001.1"/>
</dbReference>
<evidence type="ECO:0000313" key="3">
    <source>
        <dbReference type="Proteomes" id="UP000541810"/>
    </source>
</evidence>
<reference evidence="2 3" key="1">
    <citation type="submission" date="2020-08" db="EMBL/GenBank/DDBJ databases">
        <title>Genomic Encyclopedia of Type Strains, Phase IV (KMG-IV): sequencing the most valuable type-strain genomes for metagenomic binning, comparative biology and taxonomic classification.</title>
        <authorList>
            <person name="Goeker M."/>
        </authorList>
    </citation>
    <scope>NUCLEOTIDE SEQUENCE [LARGE SCALE GENOMIC DNA]</scope>
    <source>
        <strain evidence="2 3">DSM 103725</strain>
    </source>
</reference>
<dbReference type="EMBL" id="JACHGY010000001">
    <property type="protein sequence ID" value="MBB6430464.1"/>
    <property type="molecule type" value="Genomic_DNA"/>
</dbReference>
<dbReference type="InterPro" id="IPR015002">
    <property type="entry name" value="T6SS_Tdi1_C"/>
</dbReference>
<protein>
    <recommendedName>
        <fullName evidence="1">T6SS immunity protein Tdi1 C-terminal domain-containing protein</fullName>
    </recommendedName>
</protein>
<accession>A0A7X0H9W6</accession>
<evidence type="ECO:0000259" key="1">
    <source>
        <dbReference type="Pfam" id="PF08906"/>
    </source>
</evidence>
<dbReference type="Proteomes" id="UP000541810">
    <property type="component" value="Unassembled WGS sequence"/>
</dbReference>
<feature type="domain" description="T6SS immunity protein Tdi1 C-terminal" evidence="1">
    <location>
        <begin position="58"/>
        <end position="124"/>
    </location>
</feature>
<organism evidence="2 3">
    <name type="scientific">Algisphaera agarilytica</name>
    <dbReference type="NCBI Taxonomy" id="1385975"/>
    <lineage>
        <taxon>Bacteria</taxon>
        <taxon>Pseudomonadati</taxon>
        <taxon>Planctomycetota</taxon>
        <taxon>Phycisphaerae</taxon>
        <taxon>Phycisphaerales</taxon>
        <taxon>Phycisphaeraceae</taxon>
        <taxon>Algisphaera</taxon>
    </lineage>
</organism>